<evidence type="ECO:0000313" key="1">
    <source>
        <dbReference type="EMBL" id="AGT07889.1"/>
    </source>
</evidence>
<organism evidence="1 2">
    <name type="scientific">Paracoccus aminophilus JCM 7686</name>
    <dbReference type="NCBI Taxonomy" id="1367847"/>
    <lineage>
        <taxon>Bacteria</taxon>
        <taxon>Pseudomonadati</taxon>
        <taxon>Pseudomonadota</taxon>
        <taxon>Alphaproteobacteria</taxon>
        <taxon>Rhodobacterales</taxon>
        <taxon>Paracoccaceae</taxon>
        <taxon>Paracoccus</taxon>
    </lineage>
</organism>
<accession>S5XKZ9</accession>
<sequence length="69" mass="7729">MDQLIAEIEVYTAARGISPQNLLRKVINAPWGQWQKWKDGTSSPTMIIADKLRDFMVANPAVETPEDAT</sequence>
<reference evidence="1 2" key="1">
    <citation type="journal article" date="2014" name="BMC Genomics">
        <title>Architecture and functions of a multipartite genome of the methylotrophic bacterium Paracoccus aminophilus JCM 7686, containing primary and secondary chromids.</title>
        <authorList>
            <person name="Dziewit L."/>
            <person name="Czarnecki J."/>
            <person name="Wibberg D."/>
            <person name="Radlinska M."/>
            <person name="Mrozek P."/>
            <person name="Szymczak M."/>
            <person name="Schluter A."/>
            <person name="Puhler A."/>
            <person name="Bartosik D."/>
        </authorList>
    </citation>
    <scope>NUCLEOTIDE SEQUENCE [LARGE SCALE GENOMIC DNA]</scope>
    <source>
        <strain evidence="1">JCM 7686</strain>
    </source>
</reference>
<dbReference type="KEGG" id="pami:JCM7686_0780"/>
<dbReference type="Proteomes" id="UP000015480">
    <property type="component" value="Chromosome"/>
</dbReference>
<dbReference type="AlphaFoldDB" id="S5XKZ9"/>
<dbReference type="EMBL" id="CP006650">
    <property type="protein sequence ID" value="AGT07889.1"/>
    <property type="molecule type" value="Genomic_DNA"/>
</dbReference>
<dbReference type="eggNOG" id="ENOG5033DMD">
    <property type="taxonomic scope" value="Bacteria"/>
</dbReference>
<dbReference type="HOGENOM" id="CLU_183758_0_0_5"/>
<dbReference type="OrthoDB" id="7874026at2"/>
<proteinExistence type="predicted"/>
<keyword evidence="2" id="KW-1185">Reference proteome</keyword>
<evidence type="ECO:0000313" key="2">
    <source>
        <dbReference type="Proteomes" id="UP000015480"/>
    </source>
</evidence>
<dbReference type="PATRIC" id="fig|1367847.3.peg.736"/>
<name>S5XKZ9_PARAH</name>
<gene>
    <name evidence="1" type="ORF">JCM7686_0780</name>
</gene>
<dbReference type="STRING" id="1367847.JCM7686_0780"/>
<evidence type="ECO:0008006" key="3">
    <source>
        <dbReference type="Google" id="ProtNLM"/>
    </source>
</evidence>
<protein>
    <recommendedName>
        <fullName evidence="3">Antitoxin Xre/MbcA/ParS-like toxin-binding domain-containing protein</fullName>
    </recommendedName>
</protein>